<feature type="domain" description="Flagellar assembly protein FliH/Type III secretion system HrpE" evidence="8">
    <location>
        <begin position="107"/>
        <end position="233"/>
    </location>
</feature>
<evidence type="ECO:0000256" key="2">
    <source>
        <dbReference type="ARBA" id="ARBA00006602"/>
    </source>
</evidence>
<dbReference type="InterPro" id="IPR051472">
    <property type="entry name" value="T3SS_Stator/FliH"/>
</dbReference>
<evidence type="ECO:0000256" key="6">
    <source>
        <dbReference type="ARBA" id="ARBA00023225"/>
    </source>
</evidence>
<keyword evidence="9" id="KW-0969">Cilium</keyword>
<evidence type="ECO:0000259" key="8">
    <source>
        <dbReference type="Pfam" id="PF02108"/>
    </source>
</evidence>
<keyword evidence="9" id="KW-0282">Flagellum</keyword>
<dbReference type="InterPro" id="IPR018035">
    <property type="entry name" value="Flagellar_FliH/T3SS_HrpE"/>
</dbReference>
<dbReference type="PANTHER" id="PTHR34982">
    <property type="entry name" value="YOP PROTEINS TRANSLOCATION PROTEIN L"/>
    <property type="match status" value="1"/>
</dbReference>
<dbReference type="Pfam" id="PF02108">
    <property type="entry name" value="FliH"/>
    <property type="match status" value="1"/>
</dbReference>
<dbReference type="GO" id="GO:0015031">
    <property type="term" value="P:protein transport"/>
    <property type="evidence" value="ECO:0007669"/>
    <property type="project" value="UniProtKB-KW"/>
</dbReference>
<evidence type="ECO:0000256" key="5">
    <source>
        <dbReference type="ARBA" id="ARBA00022927"/>
    </source>
</evidence>
<dbReference type="STRING" id="1304284.L21TH_2656"/>
<keyword evidence="5" id="KW-0653">Protein transport</keyword>
<gene>
    <name evidence="9" type="ORF">L21TH_2656</name>
</gene>
<comment type="function">
    <text evidence="1">Needed for flagellar regrowth and assembly.</text>
</comment>
<evidence type="ECO:0000313" key="10">
    <source>
        <dbReference type="Proteomes" id="UP000013378"/>
    </source>
</evidence>
<keyword evidence="10" id="KW-1185">Reference proteome</keyword>
<sequence length="245" mass="28169">MSNVIKYNFVIEEEATPQQNKPETYNNKENEIEERLKELEKIKQQIISDAELQAERIIQDAKDKADEYIEGSYAKSKEIIEEARKQGFNEGYSKGYQEGKEDADKLIEEANEIKREYLERSRKVIKNIEKDVIELVIKNCEKIINMKLDDDKELILSIVEKGLESLAVSEKVTIRVSPDDYDVVELSKGRILAMATLVEDIVIKKDNNLERGGCIIETEKGSVDVSIKSQIEEMKKTLYSLIDSE</sequence>
<dbReference type="PANTHER" id="PTHR34982:SF1">
    <property type="entry name" value="FLAGELLAR ASSEMBLY PROTEIN FLIH"/>
    <property type="match status" value="1"/>
</dbReference>
<reference evidence="9 10" key="1">
    <citation type="journal article" date="2015" name="Geomicrobiol. J.">
        <title>Caldisalinibacter kiritimatiensis gen. nov., sp. nov., a moderately thermohalophilic thiosulfate-reducing bacterium from a hypersaline microbial mat.</title>
        <authorList>
            <person name="Ben Hania W."/>
            <person name="Joseph M."/>
            <person name="Fiebig A."/>
            <person name="Bunk B."/>
            <person name="Klenk H.-P."/>
            <person name="Fardeau M.-L."/>
            <person name="Spring S."/>
        </authorList>
    </citation>
    <scope>NUCLEOTIDE SEQUENCE [LARGE SCALE GENOMIC DNA]</scope>
    <source>
        <strain evidence="9 10">L21-TH-D2</strain>
    </source>
</reference>
<feature type="coiled-coil region" evidence="7">
    <location>
        <begin position="25"/>
        <end position="67"/>
    </location>
</feature>
<keyword evidence="7" id="KW-0175">Coiled coil</keyword>
<keyword evidence="3" id="KW-0813">Transport</keyword>
<keyword evidence="4" id="KW-1005">Bacterial flagellum biogenesis</keyword>
<evidence type="ECO:0000256" key="7">
    <source>
        <dbReference type="SAM" id="Coils"/>
    </source>
</evidence>
<keyword evidence="6" id="KW-1006">Bacterial flagellum protein export</keyword>
<evidence type="ECO:0000256" key="3">
    <source>
        <dbReference type="ARBA" id="ARBA00022448"/>
    </source>
</evidence>
<comment type="caution">
    <text evidence="9">The sequence shown here is derived from an EMBL/GenBank/DDBJ whole genome shotgun (WGS) entry which is preliminary data.</text>
</comment>
<evidence type="ECO:0000313" key="9">
    <source>
        <dbReference type="EMBL" id="EOC99307.1"/>
    </source>
</evidence>
<feature type="coiled-coil region" evidence="7">
    <location>
        <begin position="96"/>
        <end position="123"/>
    </location>
</feature>
<dbReference type="EMBL" id="ARZA01000280">
    <property type="protein sequence ID" value="EOC99307.1"/>
    <property type="molecule type" value="Genomic_DNA"/>
</dbReference>
<evidence type="ECO:0000256" key="1">
    <source>
        <dbReference type="ARBA" id="ARBA00003041"/>
    </source>
</evidence>
<dbReference type="AlphaFoldDB" id="R1AQA4"/>
<organism evidence="9 10">
    <name type="scientific">Caldisalinibacter kiritimatiensis</name>
    <dbReference type="NCBI Taxonomy" id="1304284"/>
    <lineage>
        <taxon>Bacteria</taxon>
        <taxon>Bacillati</taxon>
        <taxon>Bacillota</taxon>
        <taxon>Tissierellia</taxon>
        <taxon>Tissierellales</taxon>
        <taxon>Thermohalobacteraceae</taxon>
        <taxon>Caldisalinibacter</taxon>
    </lineage>
</organism>
<dbReference type="OrthoDB" id="2375163at2"/>
<dbReference type="Proteomes" id="UP000013378">
    <property type="component" value="Unassembled WGS sequence"/>
</dbReference>
<evidence type="ECO:0000256" key="4">
    <source>
        <dbReference type="ARBA" id="ARBA00022795"/>
    </source>
</evidence>
<keyword evidence="9" id="KW-0966">Cell projection</keyword>
<protein>
    <submittedName>
        <fullName evidence="9">Flagellar biosynthesis/type III secretory pathway protein</fullName>
    </submittedName>
</protein>
<name>R1AQA4_9FIRM</name>
<dbReference type="GO" id="GO:0005829">
    <property type="term" value="C:cytosol"/>
    <property type="evidence" value="ECO:0007669"/>
    <property type="project" value="TreeGrafter"/>
</dbReference>
<dbReference type="GO" id="GO:0044781">
    <property type="term" value="P:bacterial-type flagellum organization"/>
    <property type="evidence" value="ECO:0007669"/>
    <property type="project" value="UniProtKB-KW"/>
</dbReference>
<dbReference type="eggNOG" id="COG1317">
    <property type="taxonomic scope" value="Bacteria"/>
</dbReference>
<dbReference type="SUPFAM" id="SSF160527">
    <property type="entry name" value="V-type ATPase subunit E-like"/>
    <property type="match status" value="1"/>
</dbReference>
<proteinExistence type="inferred from homology"/>
<accession>R1AQA4</accession>
<comment type="similarity">
    <text evidence="2">Belongs to the FliH family.</text>
</comment>
<dbReference type="RefSeq" id="WP_006317420.1">
    <property type="nucleotide sequence ID" value="NZ_ARZA01000280.1"/>
</dbReference>